<organism evidence="3">
    <name type="scientific">Zeugodacus cucurbitae</name>
    <name type="common">Melon fruit fly</name>
    <name type="synonym">Bactrocera cucurbitae</name>
    <dbReference type="NCBI Taxonomy" id="28588"/>
    <lineage>
        <taxon>Eukaryota</taxon>
        <taxon>Metazoa</taxon>
        <taxon>Ecdysozoa</taxon>
        <taxon>Arthropoda</taxon>
        <taxon>Hexapoda</taxon>
        <taxon>Insecta</taxon>
        <taxon>Pterygota</taxon>
        <taxon>Neoptera</taxon>
        <taxon>Endopterygota</taxon>
        <taxon>Diptera</taxon>
        <taxon>Brachycera</taxon>
        <taxon>Muscomorpha</taxon>
        <taxon>Tephritoidea</taxon>
        <taxon>Tephritidae</taxon>
        <taxon>Zeugodacus</taxon>
        <taxon>Zeugodacus</taxon>
    </lineage>
</organism>
<reference evidence="3" key="1">
    <citation type="submission" date="2014-11" db="EMBL/GenBank/DDBJ databases">
        <authorList>
            <person name="Geib S."/>
        </authorList>
    </citation>
    <scope>NUCLEOTIDE SEQUENCE</scope>
</reference>
<dbReference type="OrthoDB" id="21120at2759"/>
<feature type="compositionally biased region" description="Basic and acidic residues" evidence="1">
    <location>
        <begin position="115"/>
        <end position="137"/>
    </location>
</feature>
<feature type="compositionally biased region" description="Acidic residues" evidence="1">
    <location>
        <begin position="29"/>
        <end position="41"/>
    </location>
</feature>
<evidence type="ECO:0000256" key="1">
    <source>
        <dbReference type="SAM" id="MobiDB-lite"/>
    </source>
</evidence>
<proteinExistence type="predicted"/>
<dbReference type="PANTHER" id="PTHR22055">
    <property type="entry name" value="28 KDA HEAT- AND ACID-STABLE PHOSPHOPROTEIN PDGF-ASSOCIATED PROTEIN"/>
    <property type="match status" value="1"/>
</dbReference>
<feature type="compositionally biased region" description="Basic residues" evidence="1">
    <location>
        <begin position="51"/>
        <end position="61"/>
    </location>
</feature>
<evidence type="ECO:0000259" key="2">
    <source>
        <dbReference type="Pfam" id="PF10252"/>
    </source>
</evidence>
<reference evidence="3" key="2">
    <citation type="journal article" date="2015" name="Gigascience">
        <title>Reconstructing a comprehensive transcriptome assembly of a white-pupal translocated strain of the pest fruit fly Bactrocera cucurbitae.</title>
        <authorList>
            <person name="Sim S.B."/>
            <person name="Calla B."/>
            <person name="Hall B."/>
            <person name="DeRego T."/>
            <person name="Geib S.M."/>
        </authorList>
    </citation>
    <scope>NUCLEOTIDE SEQUENCE</scope>
</reference>
<name>A0A0A1WLF4_ZEUCU</name>
<feature type="domain" description="Casein kinase substrate phosphoprotein PP28" evidence="2">
    <location>
        <begin position="99"/>
        <end position="182"/>
    </location>
</feature>
<protein>
    <submittedName>
        <fullName evidence="3">28 kDa heat-and acid-stable phosphoprotein</fullName>
    </submittedName>
</protein>
<dbReference type="AlphaFoldDB" id="A0A0A1WLF4"/>
<dbReference type="Pfam" id="PF10252">
    <property type="entry name" value="PP28"/>
    <property type="match status" value="1"/>
</dbReference>
<dbReference type="EMBL" id="GBXI01015059">
    <property type="protein sequence ID" value="JAC99232.1"/>
    <property type="molecule type" value="Transcribed_RNA"/>
</dbReference>
<accession>A0A0A1WLF4</accession>
<feature type="region of interest" description="Disordered" evidence="1">
    <location>
        <begin position="1"/>
        <end position="137"/>
    </location>
</feature>
<dbReference type="InterPro" id="IPR019380">
    <property type="entry name" value="Casein_kinase_sb_PP28"/>
</dbReference>
<feature type="region of interest" description="Disordered" evidence="1">
    <location>
        <begin position="169"/>
        <end position="193"/>
    </location>
</feature>
<evidence type="ECO:0000313" key="3">
    <source>
        <dbReference type="EMBL" id="JAC99232.1"/>
    </source>
</evidence>
<feature type="compositionally biased region" description="Acidic residues" evidence="1">
    <location>
        <begin position="70"/>
        <end position="84"/>
    </location>
</feature>
<dbReference type="InterPro" id="IPR039876">
    <property type="entry name" value="HAP28"/>
</dbReference>
<feature type="compositionally biased region" description="Basic residues" evidence="1">
    <location>
        <begin position="1"/>
        <end position="15"/>
    </location>
</feature>
<sequence length="193" mass="21221">MPRGKYVNHKGRSRHFTSPEELANARDESSEEETESEEESDNAAAGTSKAARPKPKPRAKKASGGGGDSSSEEDSDEESSEEDDRDARKGVASLIEIENPNRATKKAVQKLTNLKLEESAPTKPELTRREREQIEKQKARARYEKLHAAGKTTEAKADLARLALVRQQRAEAAAKREAEKKALDDKKSPGSKA</sequence>
<gene>
    <name evidence="3" type="primary">PDAP1</name>
    <name evidence="3" type="ORF">g.20822</name>
</gene>